<dbReference type="SUPFAM" id="SSF55729">
    <property type="entry name" value="Acyl-CoA N-acyltransferases (Nat)"/>
    <property type="match status" value="1"/>
</dbReference>
<dbReference type="PANTHER" id="PTHR43792">
    <property type="entry name" value="GNAT FAMILY, PUTATIVE (AFU_ORTHOLOGUE AFUA_3G00765)-RELATED-RELATED"/>
    <property type="match status" value="1"/>
</dbReference>
<protein>
    <submittedName>
        <fullName evidence="2">GNAT family N-acetyltransferase</fullName>
    </submittedName>
</protein>
<dbReference type="AlphaFoldDB" id="A0A936ZZH9"/>
<dbReference type="EMBL" id="JAERQJ010000007">
    <property type="protein sequence ID" value="MBL0685236.1"/>
    <property type="molecule type" value="Genomic_DNA"/>
</dbReference>
<dbReference type="PANTHER" id="PTHR43792:SF1">
    <property type="entry name" value="N-ACETYLTRANSFERASE DOMAIN-CONTAINING PROTEIN"/>
    <property type="match status" value="1"/>
</dbReference>
<organism evidence="2 3">
    <name type="scientific">Aquimarina mytili</name>
    <dbReference type="NCBI Taxonomy" id="874423"/>
    <lineage>
        <taxon>Bacteria</taxon>
        <taxon>Pseudomonadati</taxon>
        <taxon>Bacteroidota</taxon>
        <taxon>Flavobacteriia</taxon>
        <taxon>Flavobacteriales</taxon>
        <taxon>Flavobacteriaceae</taxon>
        <taxon>Aquimarina</taxon>
    </lineage>
</organism>
<proteinExistence type="predicted"/>
<dbReference type="InterPro" id="IPR051531">
    <property type="entry name" value="N-acetyltransferase"/>
</dbReference>
<reference evidence="2" key="1">
    <citation type="submission" date="2021-01" db="EMBL/GenBank/DDBJ databases">
        <authorList>
            <person name="Zhong Y.L."/>
        </authorList>
    </citation>
    <scope>NUCLEOTIDE SEQUENCE</scope>
    <source>
        <strain evidence="2">KCTC 23302</strain>
    </source>
</reference>
<feature type="domain" description="N-acetyltransferase" evidence="1">
    <location>
        <begin position="10"/>
        <end position="170"/>
    </location>
</feature>
<sequence length="178" mass="20867">MKTLIETERLLLREITLDDKEEMFQLHSNSDVQKYTGEPVVESIEEMEHAIQQRINNYKKYGYGRWATFIKNGMQFVGWAGLAYLPEFDEIDLGYRFSPKYWGMGFATEASHAILTYGFDTLKLRRIIAIAMKENKASIRVMEKVGMEFDKFAPYKPGGEDVVWYWCDKKLIAKNTRH</sequence>
<dbReference type="PROSITE" id="PS51186">
    <property type="entry name" value="GNAT"/>
    <property type="match status" value="1"/>
</dbReference>
<dbReference type="InterPro" id="IPR000182">
    <property type="entry name" value="GNAT_dom"/>
</dbReference>
<dbReference type="GO" id="GO:0016747">
    <property type="term" value="F:acyltransferase activity, transferring groups other than amino-acyl groups"/>
    <property type="evidence" value="ECO:0007669"/>
    <property type="project" value="InterPro"/>
</dbReference>
<dbReference type="RefSeq" id="WP_201923128.1">
    <property type="nucleotide sequence ID" value="NZ_BAABAX010000020.1"/>
</dbReference>
<dbReference type="InterPro" id="IPR016181">
    <property type="entry name" value="Acyl_CoA_acyltransferase"/>
</dbReference>
<evidence type="ECO:0000313" key="3">
    <source>
        <dbReference type="Proteomes" id="UP000651057"/>
    </source>
</evidence>
<gene>
    <name evidence="2" type="ORF">JJQ60_17010</name>
</gene>
<dbReference type="Proteomes" id="UP000651057">
    <property type="component" value="Unassembled WGS sequence"/>
</dbReference>
<keyword evidence="3" id="KW-1185">Reference proteome</keyword>
<evidence type="ECO:0000313" key="2">
    <source>
        <dbReference type="EMBL" id="MBL0685236.1"/>
    </source>
</evidence>
<dbReference type="Gene3D" id="3.40.630.30">
    <property type="match status" value="1"/>
</dbReference>
<dbReference type="Pfam" id="PF13302">
    <property type="entry name" value="Acetyltransf_3"/>
    <property type="match status" value="1"/>
</dbReference>
<comment type="caution">
    <text evidence="2">The sequence shown here is derived from an EMBL/GenBank/DDBJ whole genome shotgun (WGS) entry which is preliminary data.</text>
</comment>
<accession>A0A936ZZH9</accession>
<name>A0A936ZZH9_9FLAO</name>
<evidence type="ECO:0000259" key="1">
    <source>
        <dbReference type="PROSITE" id="PS51186"/>
    </source>
</evidence>